<gene>
    <name evidence="2" type="ORF">S03H2_48089</name>
</gene>
<dbReference type="GO" id="GO:0016810">
    <property type="term" value="F:hydrolase activity, acting on carbon-nitrogen (but not peptide) bonds"/>
    <property type="evidence" value="ECO:0007669"/>
    <property type="project" value="InterPro"/>
</dbReference>
<feature type="non-terminal residue" evidence="2">
    <location>
        <position position="265"/>
    </location>
</feature>
<comment type="caution">
    <text evidence="2">The sequence shown here is derived from an EMBL/GenBank/DDBJ whole genome shotgun (WGS) entry which is preliminary data.</text>
</comment>
<dbReference type="AlphaFoldDB" id="X1GZB7"/>
<accession>X1GZB7</accession>
<dbReference type="PANTHER" id="PTHR43685">
    <property type="entry name" value="GLYCOSYLTRANSFERASE"/>
    <property type="match status" value="1"/>
</dbReference>
<feature type="non-terminal residue" evidence="2">
    <location>
        <position position="1"/>
    </location>
</feature>
<sequence>PNIGTGPARQRGLLEAGGEIVAFTDADTMPPRRWLRTLVQYLTRNPKTIAVTGPYAFFDVGATARTISYIMNFVFIILDNAFRYVTRKGGTLWGSNFAARKKVLLEVGGFNTSIRYIGEDHELSLRLKGKGKVSLIPNLFVLTSARRIKEEGLLCTYWNYITNYFSILFYYKPLPQRMEDMPRKVGKAILNRLLPFHIDGRLISNGNRRCKQIALTFDDGPNEPFTSQILDILRQHDIRATFFMLGQNAKRFTNVCQRIRKEGHI</sequence>
<protein>
    <recommendedName>
        <fullName evidence="1">NodB homology domain-containing protein</fullName>
    </recommendedName>
</protein>
<evidence type="ECO:0000313" key="2">
    <source>
        <dbReference type="EMBL" id="GAH62477.1"/>
    </source>
</evidence>
<feature type="domain" description="NodB homology" evidence="1">
    <location>
        <begin position="211"/>
        <end position="265"/>
    </location>
</feature>
<dbReference type="InterPro" id="IPR029044">
    <property type="entry name" value="Nucleotide-diphossugar_trans"/>
</dbReference>
<dbReference type="InterPro" id="IPR002509">
    <property type="entry name" value="NODB_dom"/>
</dbReference>
<dbReference type="InterPro" id="IPR050834">
    <property type="entry name" value="Glycosyltransf_2"/>
</dbReference>
<proteinExistence type="predicted"/>
<dbReference type="SUPFAM" id="SSF88713">
    <property type="entry name" value="Glycoside hydrolase/deacetylase"/>
    <property type="match status" value="1"/>
</dbReference>
<dbReference type="EMBL" id="BARU01030289">
    <property type="protein sequence ID" value="GAH62477.1"/>
    <property type="molecule type" value="Genomic_DNA"/>
</dbReference>
<dbReference type="Pfam" id="PF01522">
    <property type="entry name" value="Polysacc_deac_1"/>
    <property type="match status" value="1"/>
</dbReference>
<dbReference type="InterPro" id="IPR011330">
    <property type="entry name" value="Glyco_hydro/deAcase_b/a-brl"/>
</dbReference>
<evidence type="ECO:0000259" key="1">
    <source>
        <dbReference type="PROSITE" id="PS51677"/>
    </source>
</evidence>
<dbReference type="CDD" id="cd10917">
    <property type="entry name" value="CE4_NodB_like_6s_7s"/>
    <property type="match status" value="1"/>
</dbReference>
<dbReference type="InterPro" id="IPR001173">
    <property type="entry name" value="Glyco_trans_2-like"/>
</dbReference>
<name>X1GZB7_9ZZZZ</name>
<dbReference type="PANTHER" id="PTHR43685:SF2">
    <property type="entry name" value="GLYCOSYLTRANSFERASE 2-LIKE DOMAIN-CONTAINING PROTEIN"/>
    <property type="match status" value="1"/>
</dbReference>
<dbReference type="GO" id="GO:0005975">
    <property type="term" value="P:carbohydrate metabolic process"/>
    <property type="evidence" value="ECO:0007669"/>
    <property type="project" value="InterPro"/>
</dbReference>
<dbReference type="SUPFAM" id="SSF53448">
    <property type="entry name" value="Nucleotide-diphospho-sugar transferases"/>
    <property type="match status" value="1"/>
</dbReference>
<reference evidence="2" key="1">
    <citation type="journal article" date="2014" name="Front. Microbiol.">
        <title>High frequency of phylogenetically diverse reductive dehalogenase-homologous genes in deep subseafloor sedimentary metagenomes.</title>
        <authorList>
            <person name="Kawai M."/>
            <person name="Futagami T."/>
            <person name="Toyoda A."/>
            <person name="Takaki Y."/>
            <person name="Nishi S."/>
            <person name="Hori S."/>
            <person name="Arai W."/>
            <person name="Tsubouchi T."/>
            <person name="Morono Y."/>
            <person name="Uchiyama I."/>
            <person name="Ito T."/>
            <person name="Fujiyama A."/>
            <person name="Inagaki F."/>
            <person name="Takami H."/>
        </authorList>
    </citation>
    <scope>NUCLEOTIDE SEQUENCE</scope>
    <source>
        <strain evidence="2">Expedition CK06-06</strain>
    </source>
</reference>
<dbReference type="Pfam" id="PF00535">
    <property type="entry name" value="Glycos_transf_2"/>
    <property type="match status" value="1"/>
</dbReference>
<dbReference type="PROSITE" id="PS51677">
    <property type="entry name" value="NODB"/>
    <property type="match status" value="1"/>
</dbReference>
<organism evidence="2">
    <name type="scientific">marine sediment metagenome</name>
    <dbReference type="NCBI Taxonomy" id="412755"/>
    <lineage>
        <taxon>unclassified sequences</taxon>
        <taxon>metagenomes</taxon>
        <taxon>ecological metagenomes</taxon>
    </lineage>
</organism>
<dbReference type="Gene3D" id="3.20.20.370">
    <property type="entry name" value="Glycoside hydrolase/deacetylase"/>
    <property type="match status" value="1"/>
</dbReference>
<dbReference type="Gene3D" id="3.90.550.10">
    <property type="entry name" value="Spore Coat Polysaccharide Biosynthesis Protein SpsA, Chain A"/>
    <property type="match status" value="1"/>
</dbReference>